<feature type="domain" description="CHAT" evidence="2">
    <location>
        <begin position="549"/>
        <end position="772"/>
    </location>
</feature>
<dbReference type="Pfam" id="PF12770">
    <property type="entry name" value="CHAT"/>
    <property type="match status" value="1"/>
</dbReference>
<proteinExistence type="predicted"/>
<dbReference type="Pfam" id="PF13374">
    <property type="entry name" value="TPR_10"/>
    <property type="match status" value="1"/>
</dbReference>
<sequence>MSRAGLRIPQSPSNRSSLIEFFASALLSHHSHSGRLTKLNEAILLLLEGFRSDHIIHLHRFSALLMLSSALYTRYSMSVKNESQDLDDAISLLREALRMTSSHTEQLMAASNNLAGLLSERFHYSDDISFLDEAIQVQRDVISWLPPDHPNQSTALSVLATATHERYHHALHAHHRPKCIALQQQAVALLPPKDGRQVVYQNNLSRYLYARFLHYVQFLNSHNWESLSDAIVACRMSLQGIDPSNPNFAGISNFLAQLLGHRYFHTKGSDDLHGTIDAFRAAVQCESAPVSQRFYASQLWAKFADDNDHESALGAYVDAIRFLPRLAMLGLNIQSRQNVMTAGTDGLARHAAACAIRKDKYALAIELLEEGRAVFWSQALHLRAPFDELRLKAPDIALDLEIISKELERRSLHGFAHGHADALEIERQSEDLRRLNDSWLKGLNLARSIGGFEDFLLPKSFTSLRVAAANGPVVVLNASRSRCDALILKSAAGDILHVPLPLFTPETERNTMKMRNLAVGSSVPQSRGDRRFRPGRSRSVDPEAQLRSLLATLWTTVVEPVIRALGMAKSSTPSRLWWCATGPFSYLPLHAAGLYGVDGTVGECVWDYVVSSYIPTLTSLVSQPSQNIDSFKVIAVIQPFRPGYEPLPYTGDELHSIEVHVTESCLVPYGLADSPAIVADILSALPNANIVHFACHGVQNSENPLESALILEDGPLKITQLMELSLKSESLAFLSACQTASGDETLPDEAIHLSATLLFTGFRGVVGTMWYVHGLGLVQNKITSRLLQVYS</sequence>
<name>A0A067PEN8_9AGAM</name>
<dbReference type="Proteomes" id="UP000027265">
    <property type="component" value="Unassembled WGS sequence"/>
</dbReference>
<dbReference type="InterPro" id="IPR011990">
    <property type="entry name" value="TPR-like_helical_dom_sf"/>
</dbReference>
<organism evidence="3 4">
    <name type="scientific">Jaapia argillacea MUCL 33604</name>
    <dbReference type="NCBI Taxonomy" id="933084"/>
    <lineage>
        <taxon>Eukaryota</taxon>
        <taxon>Fungi</taxon>
        <taxon>Dikarya</taxon>
        <taxon>Basidiomycota</taxon>
        <taxon>Agaricomycotina</taxon>
        <taxon>Agaricomycetes</taxon>
        <taxon>Agaricomycetidae</taxon>
        <taxon>Jaapiales</taxon>
        <taxon>Jaapiaceae</taxon>
        <taxon>Jaapia</taxon>
    </lineage>
</organism>
<evidence type="ECO:0000256" key="1">
    <source>
        <dbReference type="SAM" id="MobiDB-lite"/>
    </source>
</evidence>
<protein>
    <recommendedName>
        <fullName evidence="2">CHAT domain-containing protein</fullName>
    </recommendedName>
</protein>
<reference evidence="4" key="1">
    <citation type="journal article" date="2014" name="Proc. Natl. Acad. Sci. U.S.A.">
        <title>Extensive sampling of basidiomycete genomes demonstrates inadequacy of the white-rot/brown-rot paradigm for wood decay fungi.</title>
        <authorList>
            <person name="Riley R."/>
            <person name="Salamov A.A."/>
            <person name="Brown D.W."/>
            <person name="Nagy L.G."/>
            <person name="Floudas D."/>
            <person name="Held B.W."/>
            <person name="Levasseur A."/>
            <person name="Lombard V."/>
            <person name="Morin E."/>
            <person name="Otillar R."/>
            <person name="Lindquist E.A."/>
            <person name="Sun H."/>
            <person name="LaButti K.M."/>
            <person name="Schmutz J."/>
            <person name="Jabbour D."/>
            <person name="Luo H."/>
            <person name="Baker S.E."/>
            <person name="Pisabarro A.G."/>
            <person name="Walton J.D."/>
            <person name="Blanchette R.A."/>
            <person name="Henrissat B."/>
            <person name="Martin F."/>
            <person name="Cullen D."/>
            <person name="Hibbett D.S."/>
            <person name="Grigoriev I.V."/>
        </authorList>
    </citation>
    <scope>NUCLEOTIDE SEQUENCE [LARGE SCALE GENOMIC DNA]</scope>
    <source>
        <strain evidence="4">MUCL 33604</strain>
    </source>
</reference>
<dbReference type="InParanoid" id="A0A067PEN8"/>
<dbReference type="OrthoDB" id="3261813at2759"/>
<evidence type="ECO:0000259" key="2">
    <source>
        <dbReference type="Pfam" id="PF12770"/>
    </source>
</evidence>
<dbReference type="HOGENOM" id="CLU_001305_5_1_1"/>
<dbReference type="EMBL" id="KL197741">
    <property type="protein sequence ID" value="KDQ52320.1"/>
    <property type="molecule type" value="Genomic_DNA"/>
</dbReference>
<evidence type="ECO:0000313" key="3">
    <source>
        <dbReference type="EMBL" id="KDQ52320.1"/>
    </source>
</evidence>
<feature type="region of interest" description="Disordered" evidence="1">
    <location>
        <begin position="520"/>
        <end position="540"/>
    </location>
</feature>
<evidence type="ECO:0000313" key="4">
    <source>
        <dbReference type="Proteomes" id="UP000027265"/>
    </source>
</evidence>
<dbReference type="STRING" id="933084.A0A067PEN8"/>
<dbReference type="InterPro" id="IPR024983">
    <property type="entry name" value="CHAT_dom"/>
</dbReference>
<dbReference type="Gene3D" id="1.25.40.10">
    <property type="entry name" value="Tetratricopeptide repeat domain"/>
    <property type="match status" value="1"/>
</dbReference>
<accession>A0A067PEN8</accession>
<dbReference type="AlphaFoldDB" id="A0A067PEN8"/>
<gene>
    <name evidence="3" type="ORF">JAAARDRAFT_138934</name>
</gene>
<keyword evidence="4" id="KW-1185">Reference proteome</keyword>